<keyword evidence="1" id="KW-1133">Transmembrane helix</keyword>
<dbReference type="AlphaFoldDB" id="A0A7U2FC12"/>
<organism evidence="2 3">
    <name type="scientific">Phaeosphaeria nodorum (strain SN15 / ATCC MYA-4574 / FGSC 10173)</name>
    <name type="common">Glume blotch fungus</name>
    <name type="synonym">Parastagonospora nodorum</name>
    <dbReference type="NCBI Taxonomy" id="321614"/>
    <lineage>
        <taxon>Eukaryota</taxon>
        <taxon>Fungi</taxon>
        <taxon>Dikarya</taxon>
        <taxon>Ascomycota</taxon>
        <taxon>Pezizomycotina</taxon>
        <taxon>Dothideomycetes</taxon>
        <taxon>Pleosporomycetidae</taxon>
        <taxon>Pleosporales</taxon>
        <taxon>Pleosporineae</taxon>
        <taxon>Phaeosphaeriaceae</taxon>
        <taxon>Parastagonospora</taxon>
    </lineage>
</organism>
<keyword evidence="1" id="KW-0812">Transmembrane</keyword>
<evidence type="ECO:0000313" key="2">
    <source>
        <dbReference type="EMBL" id="QRD01479.1"/>
    </source>
</evidence>
<proteinExistence type="predicted"/>
<protein>
    <submittedName>
        <fullName evidence="2">Uncharacterized protein</fullName>
    </submittedName>
</protein>
<gene>
    <name evidence="2" type="ORF">JI435_416740</name>
</gene>
<evidence type="ECO:0000313" key="3">
    <source>
        <dbReference type="Proteomes" id="UP000663193"/>
    </source>
</evidence>
<reference evidence="3" key="1">
    <citation type="journal article" date="2021" name="BMC Genomics">
        <title>Chromosome-level genome assembly and manually-curated proteome of model necrotroph Parastagonospora nodorum Sn15 reveals a genome-wide trove of candidate effector homologs, and redundancy of virulence-related functions within an accessory chromosome.</title>
        <authorList>
            <person name="Bertazzoni S."/>
            <person name="Jones D.A.B."/>
            <person name="Phan H.T."/>
            <person name="Tan K.-C."/>
            <person name="Hane J.K."/>
        </authorList>
    </citation>
    <scope>NUCLEOTIDE SEQUENCE [LARGE SCALE GENOMIC DNA]</scope>
    <source>
        <strain evidence="3">SN15 / ATCC MYA-4574 / FGSC 10173)</strain>
    </source>
</reference>
<feature type="transmembrane region" description="Helical" evidence="1">
    <location>
        <begin position="33"/>
        <end position="54"/>
    </location>
</feature>
<keyword evidence="1" id="KW-0472">Membrane</keyword>
<accession>A0A7U2FC12</accession>
<dbReference type="Proteomes" id="UP000663193">
    <property type="component" value="Chromosome 12"/>
</dbReference>
<name>A0A7U2FC12_PHANO</name>
<evidence type="ECO:0000256" key="1">
    <source>
        <dbReference type="SAM" id="Phobius"/>
    </source>
</evidence>
<dbReference type="VEuPathDB" id="FungiDB:JI435_416740"/>
<dbReference type="EMBL" id="CP069034">
    <property type="protein sequence ID" value="QRD01479.1"/>
    <property type="molecule type" value="Genomic_DNA"/>
</dbReference>
<sequence length="112" mass="12643">MQLRKREDLSRAGMCFGMHHRGQLQHDEQTTSLSWTIALWTLAAGVMCCFRFVVANLRRANLAPNAVTKGGCASQDFVELLCSKSHETWGSRKPKSGKSLLRLDKYYGHGWT</sequence>
<keyword evidence="3" id="KW-1185">Reference proteome</keyword>